<evidence type="ECO:0000256" key="5">
    <source>
        <dbReference type="ARBA" id="ARBA00024029"/>
    </source>
</evidence>
<keyword evidence="4" id="KW-0862">Zinc</keyword>
<dbReference type="GO" id="GO:0047789">
    <property type="term" value="F:creatininase activity"/>
    <property type="evidence" value="ECO:0007669"/>
    <property type="project" value="UniProtKB-EC"/>
</dbReference>
<dbReference type="InterPro" id="IPR031034">
    <property type="entry name" value="Creatininase"/>
</dbReference>
<dbReference type="InterPro" id="IPR024087">
    <property type="entry name" value="Creatininase-like_sf"/>
</dbReference>
<dbReference type="GO" id="GO:0009231">
    <property type="term" value="P:riboflavin biosynthetic process"/>
    <property type="evidence" value="ECO:0007669"/>
    <property type="project" value="TreeGrafter"/>
</dbReference>
<dbReference type="GO" id="GO:0006602">
    <property type="term" value="P:creatinine catabolic process"/>
    <property type="evidence" value="ECO:0007669"/>
    <property type="project" value="InterPro"/>
</dbReference>
<dbReference type="Gene3D" id="3.40.50.10310">
    <property type="entry name" value="Creatininase"/>
    <property type="match status" value="1"/>
</dbReference>
<evidence type="ECO:0000256" key="3">
    <source>
        <dbReference type="ARBA" id="ARBA00022801"/>
    </source>
</evidence>
<organism evidence="6 7">
    <name type="scientific">Paragemmobacter straminiformis</name>
    <dbReference type="NCBI Taxonomy" id="2045119"/>
    <lineage>
        <taxon>Bacteria</taxon>
        <taxon>Pseudomonadati</taxon>
        <taxon>Pseudomonadota</taxon>
        <taxon>Alphaproteobacteria</taxon>
        <taxon>Rhodobacterales</taxon>
        <taxon>Paracoccaceae</taxon>
        <taxon>Paragemmobacter</taxon>
    </lineage>
</organism>
<dbReference type="GO" id="GO:0046872">
    <property type="term" value="F:metal ion binding"/>
    <property type="evidence" value="ECO:0007669"/>
    <property type="project" value="UniProtKB-KW"/>
</dbReference>
<keyword evidence="3 6" id="KW-0378">Hydrolase</keyword>
<reference evidence="6 7" key="1">
    <citation type="journal article" date="2017" name="Int. J. Syst. Evol. Microbiol.">
        <title>Gemmobacter straminiformis sp. nov., isolated from an artificial fountain.</title>
        <authorList>
            <person name="Kang J.Y."/>
            <person name="Kim M.J."/>
            <person name="Chun J."/>
            <person name="Son K.P."/>
            <person name="Jahng K.Y."/>
        </authorList>
    </citation>
    <scope>NUCLEOTIDE SEQUENCE [LARGE SCALE GENOMIC DNA]</scope>
    <source>
        <strain evidence="6 7">CAM-8</strain>
    </source>
</reference>
<name>A0A842I617_9RHOB</name>
<dbReference type="GO" id="GO:0016811">
    <property type="term" value="F:hydrolase activity, acting on carbon-nitrogen (but not peptide) bonds, in linear amides"/>
    <property type="evidence" value="ECO:0007669"/>
    <property type="project" value="TreeGrafter"/>
</dbReference>
<dbReference type="SUPFAM" id="SSF102215">
    <property type="entry name" value="Creatininase"/>
    <property type="match status" value="1"/>
</dbReference>
<comment type="cofactor">
    <cofactor evidence="1">
        <name>Zn(2+)</name>
        <dbReference type="ChEBI" id="CHEBI:29105"/>
    </cofactor>
</comment>
<dbReference type="NCBIfam" id="TIGR04448">
    <property type="entry name" value="creatininase"/>
    <property type="match status" value="1"/>
</dbReference>
<evidence type="ECO:0000313" key="6">
    <source>
        <dbReference type="EMBL" id="MBC2835099.1"/>
    </source>
</evidence>
<dbReference type="AlphaFoldDB" id="A0A842I617"/>
<dbReference type="RefSeq" id="WP_185796730.1">
    <property type="nucleotide sequence ID" value="NZ_JACLQD010000002.1"/>
</dbReference>
<keyword evidence="7" id="KW-1185">Reference proteome</keyword>
<proteinExistence type="inferred from homology"/>
<dbReference type="EC" id="3.5.2.10" evidence="6"/>
<evidence type="ECO:0000256" key="1">
    <source>
        <dbReference type="ARBA" id="ARBA00001947"/>
    </source>
</evidence>
<comment type="caution">
    <text evidence="6">The sequence shown here is derived from an EMBL/GenBank/DDBJ whole genome shotgun (WGS) entry which is preliminary data.</text>
</comment>
<dbReference type="InterPro" id="IPR003785">
    <property type="entry name" value="Creatininase/forma_Hydrolase"/>
</dbReference>
<evidence type="ECO:0000256" key="4">
    <source>
        <dbReference type="ARBA" id="ARBA00022833"/>
    </source>
</evidence>
<dbReference type="Pfam" id="PF02633">
    <property type="entry name" value="Creatininase"/>
    <property type="match status" value="1"/>
</dbReference>
<evidence type="ECO:0000256" key="2">
    <source>
        <dbReference type="ARBA" id="ARBA00022723"/>
    </source>
</evidence>
<dbReference type="PANTHER" id="PTHR35005">
    <property type="entry name" value="3-DEHYDRO-SCYLLO-INOSOSE HYDROLASE"/>
    <property type="match status" value="1"/>
</dbReference>
<sequence length="275" mass="29905">MPLASAFASELTWPDYDAAVRKGKTPILIPIGSMEQHGHHMPLHVDVLLPTEFARRVAVEVGGLVAPPFTYGYKSHQKSGGGNHMPGTTSLDGATLVAALKDVIKEFARHGARDICLVNGHFENSWFIIEAIDLALRELRWDGIGTVKVVVLSYWDFVDQEAIAKLYPDGFPGWDIEHGGVLETSLMLALYPQLVQLERAVDVAPAKFPPYDVYPVKPEWTPCSGTLSSPKEASVEKGHILLEVCTRGIVAALRDEFLSAGNRAQGDAPAIARAS</sequence>
<evidence type="ECO:0000313" key="7">
    <source>
        <dbReference type="Proteomes" id="UP000555411"/>
    </source>
</evidence>
<dbReference type="GO" id="GO:0006601">
    <property type="term" value="P:creatine biosynthetic process"/>
    <property type="evidence" value="ECO:0007669"/>
    <property type="project" value="InterPro"/>
</dbReference>
<dbReference type="PANTHER" id="PTHR35005:SF1">
    <property type="entry name" value="2-AMINO-5-FORMYLAMINO-6-RIBOSYLAMINOPYRIMIDIN-4(3H)-ONE 5'-MONOPHOSPHATE DEFORMYLASE"/>
    <property type="match status" value="1"/>
</dbReference>
<comment type="similarity">
    <text evidence="5">Belongs to the creatininase superfamily.</text>
</comment>
<dbReference type="Proteomes" id="UP000555411">
    <property type="component" value="Unassembled WGS sequence"/>
</dbReference>
<keyword evidence="2" id="KW-0479">Metal-binding</keyword>
<gene>
    <name evidence="6" type="ORF">H7F16_06235</name>
</gene>
<protein>
    <submittedName>
        <fullName evidence="6">Creatininase</fullName>
        <ecNumber evidence="6">3.5.2.10</ecNumber>
    </submittedName>
</protein>
<accession>A0A842I617</accession>
<dbReference type="EMBL" id="JACLQD010000002">
    <property type="protein sequence ID" value="MBC2835099.1"/>
    <property type="molecule type" value="Genomic_DNA"/>
</dbReference>